<name>A0A851HRY0_9GAMM</name>
<dbReference type="Gene3D" id="3.30.300.20">
    <property type="match status" value="1"/>
</dbReference>
<dbReference type="EMBL" id="JABEVQ010000006">
    <property type="protein sequence ID" value="NWN92174.1"/>
    <property type="molecule type" value="Genomic_DNA"/>
</dbReference>
<evidence type="ECO:0000313" key="1">
    <source>
        <dbReference type="EMBL" id="NWN92174.1"/>
    </source>
</evidence>
<dbReference type="Proteomes" id="UP000536442">
    <property type="component" value="Unassembled WGS sequence"/>
</dbReference>
<dbReference type="PANTHER" id="PTHR35368:SF1">
    <property type="entry name" value="HYDROPEROXIDE REDUCTASE"/>
    <property type="match status" value="1"/>
</dbReference>
<protein>
    <submittedName>
        <fullName evidence="1">OsmC family protein</fullName>
    </submittedName>
</protein>
<dbReference type="SUPFAM" id="SSF82784">
    <property type="entry name" value="OsmC-like"/>
    <property type="match status" value="1"/>
</dbReference>
<dbReference type="PANTHER" id="PTHR35368">
    <property type="entry name" value="HYDROPEROXIDE REDUCTASE"/>
    <property type="match status" value="1"/>
</dbReference>
<dbReference type="AlphaFoldDB" id="A0A851HRY0"/>
<dbReference type="InterPro" id="IPR052924">
    <property type="entry name" value="OsmC/Ohr_hydroprdx_reductase"/>
</dbReference>
<accession>A0A851HRY0</accession>
<evidence type="ECO:0000313" key="2">
    <source>
        <dbReference type="Proteomes" id="UP000536442"/>
    </source>
</evidence>
<dbReference type="InterPro" id="IPR003718">
    <property type="entry name" value="OsmC/Ohr_fam"/>
</dbReference>
<keyword evidence="2" id="KW-1185">Reference proteome</keyword>
<reference evidence="1 2" key="1">
    <citation type="submission" date="2020-03" db="EMBL/GenBank/DDBJ databases">
        <title>Metagenomic, metatranscriptomic, and metabolomic analyses revealed the key microbes and metabolic features during the fermentation of ganjang, Korean traditional soy sauce.</title>
        <authorList>
            <person name="Chun B.H."/>
            <person name="Jeon C.O."/>
        </authorList>
    </citation>
    <scope>NUCLEOTIDE SEQUENCE [LARGE SCALE GENOMIC DNA]</scope>
    <source>
        <strain evidence="1 2">KG14</strain>
    </source>
</reference>
<dbReference type="InterPro" id="IPR036102">
    <property type="entry name" value="OsmC/Ohrsf"/>
</dbReference>
<organism evidence="1 2">
    <name type="scientific">Marinobacter adhaerens</name>
    <dbReference type="NCBI Taxonomy" id="1033846"/>
    <lineage>
        <taxon>Bacteria</taxon>
        <taxon>Pseudomonadati</taxon>
        <taxon>Pseudomonadota</taxon>
        <taxon>Gammaproteobacteria</taxon>
        <taxon>Pseudomonadales</taxon>
        <taxon>Marinobacteraceae</taxon>
        <taxon>Marinobacter</taxon>
    </lineage>
</organism>
<sequence length="123" mass="13578">MDEPAELGGQNQGPNPLEYLVASLNGCKGVMIPLIANELNFEFSELSFDTRGTVDLRGLMGEPGISTHFQNLTFQVDIKTNESFERLQALQNAVAERCPVYNLLRDAGVVLHTQWLMNGKPVS</sequence>
<proteinExistence type="predicted"/>
<gene>
    <name evidence="1" type="ORF">HLV39_11790</name>
</gene>
<comment type="caution">
    <text evidence="1">The sequence shown here is derived from an EMBL/GenBank/DDBJ whole genome shotgun (WGS) entry which is preliminary data.</text>
</comment>
<dbReference type="InterPro" id="IPR015946">
    <property type="entry name" value="KH_dom-like_a/b"/>
</dbReference>
<dbReference type="Pfam" id="PF02566">
    <property type="entry name" value="OsmC"/>
    <property type="match status" value="1"/>
</dbReference>